<dbReference type="EMBL" id="JABWUV010000001">
    <property type="protein sequence ID" value="KAF6387386.1"/>
    <property type="molecule type" value="Genomic_DNA"/>
</dbReference>
<reference evidence="2 3" key="1">
    <citation type="journal article" date="2020" name="Nature">
        <title>Six reference-quality genomes reveal evolution of bat adaptations.</title>
        <authorList>
            <person name="Jebb D."/>
            <person name="Huang Z."/>
            <person name="Pippel M."/>
            <person name="Hughes G.M."/>
            <person name="Lavrichenko K."/>
            <person name="Devanna P."/>
            <person name="Winkler S."/>
            <person name="Jermiin L.S."/>
            <person name="Skirmuntt E.C."/>
            <person name="Katzourakis A."/>
            <person name="Burkitt-Gray L."/>
            <person name="Ray D.A."/>
            <person name="Sullivan K.A.M."/>
            <person name="Roscito J.G."/>
            <person name="Kirilenko B.M."/>
            <person name="Davalos L.M."/>
            <person name="Corthals A.P."/>
            <person name="Power M.L."/>
            <person name="Jones G."/>
            <person name="Ransome R.D."/>
            <person name="Dechmann D.K.N."/>
            <person name="Locatelli A.G."/>
            <person name="Puechmaille S.J."/>
            <person name="Fedrigo O."/>
            <person name="Jarvis E.D."/>
            <person name="Hiller M."/>
            <person name="Vernes S.C."/>
            <person name="Myers E.W."/>
            <person name="Teeling E.C."/>
        </authorList>
    </citation>
    <scope>NUCLEOTIDE SEQUENCE [LARGE SCALE GENOMIC DNA]</scope>
    <source>
        <strain evidence="2">MMyoMyo1</strain>
        <tissue evidence="2">Flight muscle</tissue>
    </source>
</reference>
<evidence type="ECO:0000256" key="1">
    <source>
        <dbReference type="SAM" id="MobiDB-lite"/>
    </source>
</evidence>
<accession>A0A7J8AMD2</accession>
<dbReference type="Proteomes" id="UP000527355">
    <property type="component" value="Unassembled WGS sequence"/>
</dbReference>
<name>A0A7J8AMD2_MYOMY</name>
<protein>
    <submittedName>
        <fullName evidence="2">Uncharacterized protein</fullName>
    </submittedName>
</protein>
<comment type="caution">
    <text evidence="2">The sequence shown here is derived from an EMBL/GenBank/DDBJ whole genome shotgun (WGS) entry which is preliminary data.</text>
</comment>
<proteinExistence type="predicted"/>
<dbReference type="AlphaFoldDB" id="A0A7J8AMD2"/>
<keyword evidence="3" id="KW-1185">Reference proteome</keyword>
<organism evidence="2 3">
    <name type="scientific">Myotis myotis</name>
    <name type="common">Greater mouse-eared bat</name>
    <name type="synonym">Vespertilio myotis</name>
    <dbReference type="NCBI Taxonomy" id="51298"/>
    <lineage>
        <taxon>Eukaryota</taxon>
        <taxon>Metazoa</taxon>
        <taxon>Chordata</taxon>
        <taxon>Craniata</taxon>
        <taxon>Vertebrata</taxon>
        <taxon>Euteleostomi</taxon>
        <taxon>Mammalia</taxon>
        <taxon>Eutheria</taxon>
        <taxon>Laurasiatheria</taxon>
        <taxon>Chiroptera</taxon>
        <taxon>Yangochiroptera</taxon>
        <taxon>Vespertilionidae</taxon>
        <taxon>Myotis</taxon>
    </lineage>
</organism>
<gene>
    <name evidence="2" type="ORF">mMyoMyo1_007888</name>
</gene>
<evidence type="ECO:0000313" key="2">
    <source>
        <dbReference type="EMBL" id="KAF6387386.1"/>
    </source>
</evidence>
<sequence>MTHTDHQGAEAQCRSFPLVVSTLSQGELCSNTSRSDGCEHSNGGGILSCLLGSGKDVQLQLRPTLLSRQSDIPQWLPGCQRDSNCQLRPDPPGIGPKPAGGHPLRGPRLGEGTGQAEGSPSSPSAQIFML</sequence>
<feature type="compositionally biased region" description="Polar residues" evidence="1">
    <location>
        <begin position="116"/>
        <end position="130"/>
    </location>
</feature>
<feature type="region of interest" description="Disordered" evidence="1">
    <location>
        <begin position="80"/>
        <end position="130"/>
    </location>
</feature>
<evidence type="ECO:0000313" key="3">
    <source>
        <dbReference type="Proteomes" id="UP000527355"/>
    </source>
</evidence>